<dbReference type="Pfam" id="PF09955">
    <property type="entry name" value="DUF2189"/>
    <property type="match status" value="1"/>
</dbReference>
<keyword evidence="1" id="KW-0472">Membrane</keyword>
<reference evidence="3" key="1">
    <citation type="journal article" date="2019" name="Int. J. Syst. Evol. Microbiol.">
        <title>The Global Catalogue of Microorganisms (GCM) 10K type strain sequencing project: providing services to taxonomists for standard genome sequencing and annotation.</title>
        <authorList>
            <consortium name="The Broad Institute Genomics Platform"/>
            <consortium name="The Broad Institute Genome Sequencing Center for Infectious Disease"/>
            <person name="Wu L."/>
            <person name="Ma J."/>
        </authorList>
    </citation>
    <scope>NUCLEOTIDE SEQUENCE [LARGE SCALE GENOMIC DNA]</scope>
    <source>
        <strain evidence="3">NBRC 112502</strain>
    </source>
</reference>
<keyword evidence="1" id="KW-0812">Transmembrane</keyword>
<feature type="transmembrane region" description="Helical" evidence="1">
    <location>
        <begin position="133"/>
        <end position="155"/>
    </location>
</feature>
<gene>
    <name evidence="2" type="ORF">GCM10010909_05190</name>
</gene>
<protein>
    <recommendedName>
        <fullName evidence="4">DUF2189 domain-containing protein</fullName>
    </recommendedName>
</protein>
<feature type="transmembrane region" description="Helical" evidence="1">
    <location>
        <begin position="89"/>
        <end position="112"/>
    </location>
</feature>
<feature type="transmembrane region" description="Helical" evidence="1">
    <location>
        <begin position="191"/>
        <end position="214"/>
    </location>
</feature>
<sequence>MHIRNPMEWIAGQISSTNVIGSATPQEYWPVSSGGAMPVVRKITVEDVRDAIRRGLDDFAAARTDVIFLCMIYPLIGVLISMAEAHGRLLPLLFPTAAGFALVGPLAAVGLYEMSRQRELTGKISWLDTFKVIRSPSIGAITGLGLLLIGLYFAWLAVAQVIYDFTMGPMPPASARLFIEGMFTTSAGWTMMIAGLAAGTMFGAGVVAISVVSFPLMLDRPVGFSTAIATSVQVLLRNPGPLTVWSLIVAASLFVGALPFFIGLIVVLPVLGHATWHLYRKVVVPPAGMNAINSGRDQETQTSGA</sequence>
<keyword evidence="1" id="KW-1133">Transmembrane helix</keyword>
<evidence type="ECO:0000256" key="1">
    <source>
        <dbReference type="SAM" id="Phobius"/>
    </source>
</evidence>
<accession>A0ABQ6A066</accession>
<dbReference type="RefSeq" id="WP_284256383.1">
    <property type="nucleotide sequence ID" value="NZ_BSOS01000007.1"/>
</dbReference>
<keyword evidence="3" id="KW-1185">Reference proteome</keyword>
<proteinExistence type="predicted"/>
<evidence type="ECO:0000313" key="2">
    <source>
        <dbReference type="EMBL" id="GLR65841.1"/>
    </source>
</evidence>
<evidence type="ECO:0008006" key="4">
    <source>
        <dbReference type="Google" id="ProtNLM"/>
    </source>
</evidence>
<organism evidence="2 3">
    <name type="scientific">Acidocella aquatica</name>
    <dbReference type="NCBI Taxonomy" id="1922313"/>
    <lineage>
        <taxon>Bacteria</taxon>
        <taxon>Pseudomonadati</taxon>
        <taxon>Pseudomonadota</taxon>
        <taxon>Alphaproteobacteria</taxon>
        <taxon>Acetobacterales</taxon>
        <taxon>Acidocellaceae</taxon>
        <taxon>Acidocella</taxon>
    </lineage>
</organism>
<dbReference type="Proteomes" id="UP001156641">
    <property type="component" value="Unassembled WGS sequence"/>
</dbReference>
<feature type="transmembrane region" description="Helical" evidence="1">
    <location>
        <begin position="244"/>
        <end position="271"/>
    </location>
</feature>
<dbReference type="InterPro" id="IPR018692">
    <property type="entry name" value="DUF2189"/>
</dbReference>
<feature type="transmembrane region" description="Helical" evidence="1">
    <location>
        <begin position="66"/>
        <end position="83"/>
    </location>
</feature>
<name>A0ABQ6A066_9PROT</name>
<evidence type="ECO:0000313" key="3">
    <source>
        <dbReference type="Proteomes" id="UP001156641"/>
    </source>
</evidence>
<dbReference type="EMBL" id="BSOS01000007">
    <property type="protein sequence ID" value="GLR65841.1"/>
    <property type="molecule type" value="Genomic_DNA"/>
</dbReference>
<comment type="caution">
    <text evidence="2">The sequence shown here is derived from an EMBL/GenBank/DDBJ whole genome shotgun (WGS) entry which is preliminary data.</text>
</comment>